<keyword evidence="2" id="KW-1185">Reference proteome</keyword>
<reference evidence="1 2" key="1">
    <citation type="submission" date="2020-08" db="EMBL/GenBank/DDBJ databases">
        <title>Genomic Encyclopedia of Type Strains, Phase IV (KMG-IV): sequencing the most valuable type-strain genomes for metagenomic binning, comparative biology and taxonomic classification.</title>
        <authorList>
            <person name="Goeker M."/>
        </authorList>
    </citation>
    <scope>NUCLEOTIDE SEQUENCE [LARGE SCALE GENOMIC DNA]</scope>
    <source>
        <strain evidence="1 2">DSM 15581</strain>
    </source>
</reference>
<protein>
    <submittedName>
        <fullName evidence="1">Uncharacterized protein</fullName>
    </submittedName>
</protein>
<accession>A0AAW3TTU8</accession>
<gene>
    <name evidence="1" type="ORF">GGR47_001051</name>
</gene>
<evidence type="ECO:0000313" key="1">
    <source>
        <dbReference type="EMBL" id="MBB3874835.1"/>
    </source>
</evidence>
<evidence type="ECO:0000313" key="2">
    <source>
        <dbReference type="Proteomes" id="UP000528945"/>
    </source>
</evidence>
<comment type="caution">
    <text evidence="1">The sequence shown here is derived from an EMBL/GenBank/DDBJ whole genome shotgun (WGS) entry which is preliminary data.</text>
</comment>
<dbReference type="AlphaFoldDB" id="A0AAW3TTU8"/>
<sequence>MAATITEQGPSAPAFDAAAWFAAWSDHGGIAMLMGDRLWIGRAPVLDRQATERLNNLRAPIIHPEAQKALTRLLRANAAQSAPVMEG</sequence>
<dbReference type="Proteomes" id="UP000528945">
    <property type="component" value="Unassembled WGS sequence"/>
</dbReference>
<dbReference type="RefSeq" id="WP_147035442.1">
    <property type="nucleotide sequence ID" value="NZ_JACIDB010000001.1"/>
</dbReference>
<proteinExistence type="predicted"/>
<organism evidence="1 2">
    <name type="scientific">Sphingomonas aquatilis</name>
    <dbReference type="NCBI Taxonomy" id="93063"/>
    <lineage>
        <taxon>Bacteria</taxon>
        <taxon>Pseudomonadati</taxon>
        <taxon>Pseudomonadota</taxon>
        <taxon>Alphaproteobacteria</taxon>
        <taxon>Sphingomonadales</taxon>
        <taxon>Sphingomonadaceae</taxon>
        <taxon>Sphingomonas</taxon>
    </lineage>
</organism>
<name>A0AAW3TTU8_9SPHN</name>
<dbReference type="EMBL" id="JACIDB010000001">
    <property type="protein sequence ID" value="MBB3874835.1"/>
    <property type="molecule type" value="Genomic_DNA"/>
</dbReference>